<feature type="domain" description="Acetophenone carboxylase-like C-terminal" evidence="3">
    <location>
        <begin position="538"/>
        <end position="686"/>
    </location>
</feature>
<dbReference type="PANTHER" id="PTHR11365">
    <property type="entry name" value="5-OXOPROLINASE RELATED"/>
    <property type="match status" value="1"/>
</dbReference>
<dbReference type="GO" id="GO:0005829">
    <property type="term" value="C:cytosol"/>
    <property type="evidence" value="ECO:0007669"/>
    <property type="project" value="TreeGrafter"/>
</dbReference>
<dbReference type="InterPro" id="IPR008040">
    <property type="entry name" value="Hydant_A_N"/>
</dbReference>
<comment type="caution">
    <text evidence="4">The sequence shown here is derived from an EMBL/GenBank/DDBJ whole genome shotgun (WGS) entry which is preliminary data.</text>
</comment>
<dbReference type="Proteomes" id="UP000265882">
    <property type="component" value="Unassembled WGS sequence"/>
</dbReference>
<gene>
    <name evidence="4" type="ORF">C4520_21395</name>
</gene>
<dbReference type="InterPro" id="IPR049517">
    <property type="entry name" value="ACX-like_C"/>
</dbReference>
<dbReference type="Pfam" id="PF05378">
    <property type="entry name" value="Hydant_A_N"/>
    <property type="match status" value="1"/>
</dbReference>
<reference evidence="4 5" key="1">
    <citation type="journal article" date="2017" name="ISME J.">
        <title>Energy and carbon metabolisms in a deep terrestrial subsurface fluid microbial community.</title>
        <authorList>
            <person name="Momper L."/>
            <person name="Jungbluth S.P."/>
            <person name="Lee M.D."/>
            <person name="Amend J.P."/>
        </authorList>
    </citation>
    <scope>NUCLEOTIDE SEQUENCE [LARGE SCALE GENOMIC DNA]</scope>
    <source>
        <strain evidence="4">SURF_5</strain>
    </source>
</reference>
<evidence type="ECO:0000259" key="1">
    <source>
        <dbReference type="Pfam" id="PF01968"/>
    </source>
</evidence>
<dbReference type="GO" id="GO:0017168">
    <property type="term" value="F:5-oxoprolinase (ATP-hydrolyzing) activity"/>
    <property type="evidence" value="ECO:0007669"/>
    <property type="project" value="TreeGrafter"/>
</dbReference>
<evidence type="ECO:0000313" key="4">
    <source>
        <dbReference type="EMBL" id="RJP14563.1"/>
    </source>
</evidence>
<dbReference type="PANTHER" id="PTHR11365:SF23">
    <property type="entry name" value="HYPOTHETICAL 5-OXOPROLINASE (EUROFUNG)-RELATED"/>
    <property type="match status" value="1"/>
</dbReference>
<organism evidence="4 5">
    <name type="scientific">Abyssobacteria bacterium (strain SURF_5)</name>
    <dbReference type="NCBI Taxonomy" id="2093360"/>
    <lineage>
        <taxon>Bacteria</taxon>
        <taxon>Pseudomonadati</taxon>
        <taxon>Candidatus Hydrogenedentota</taxon>
        <taxon>Candidatus Abyssobacteria</taxon>
    </lineage>
</organism>
<dbReference type="AlphaFoldDB" id="A0A3A4MWP9"/>
<dbReference type="InterPro" id="IPR045079">
    <property type="entry name" value="Oxoprolinase-like"/>
</dbReference>
<evidence type="ECO:0000259" key="3">
    <source>
        <dbReference type="Pfam" id="PF19278"/>
    </source>
</evidence>
<dbReference type="GO" id="GO:0006749">
    <property type="term" value="P:glutathione metabolic process"/>
    <property type="evidence" value="ECO:0007669"/>
    <property type="project" value="TreeGrafter"/>
</dbReference>
<evidence type="ECO:0000259" key="2">
    <source>
        <dbReference type="Pfam" id="PF05378"/>
    </source>
</evidence>
<dbReference type="InterPro" id="IPR002821">
    <property type="entry name" value="Hydantoinase_A"/>
</dbReference>
<name>A0A3A4MWP9_ABYX5</name>
<evidence type="ECO:0000313" key="5">
    <source>
        <dbReference type="Proteomes" id="UP000265882"/>
    </source>
</evidence>
<proteinExistence type="predicted"/>
<dbReference type="EMBL" id="QZKU01000143">
    <property type="protein sequence ID" value="RJP14563.1"/>
    <property type="molecule type" value="Genomic_DNA"/>
</dbReference>
<accession>A0A3A4MWP9</accession>
<feature type="domain" description="Hydantoinase/oxoprolinase N-terminal" evidence="2">
    <location>
        <begin position="4"/>
        <end position="185"/>
    </location>
</feature>
<dbReference type="Pfam" id="PF01968">
    <property type="entry name" value="Hydantoinase_A"/>
    <property type="match status" value="1"/>
</dbReference>
<feature type="domain" description="Hydantoinase A/oxoprolinase" evidence="1">
    <location>
        <begin position="206"/>
        <end position="492"/>
    </location>
</feature>
<sequence>MGYKIGIDVGGTFTDLVYTDLTASIGVVKTLTTPENQALGVMAGIKKIAVREGMTPAELLAQTELLIHGTTVATNTMLEFDGALTGLITTDGFRDDIEIRRGYKERIFNPRHEAPVPIARRRHRLTVAERVDREGKVLIALNEDEAVERVRKLKNAGVESIGVCLFFGFLNPAHEKKIAEIIRREHPAAFVSLSHEVLPQIREFERVSTTLVNAYTGPKLKHYLERLETELKRNGLESEFFVMLSNGGIMNAAYAGNFAVYSLLSGPAGGVVACAQLIGTLCNEPNLITVDMGGTSYDVSLIRGGKPAVTTEYWVSRYRVAAPMLDIHTIGAGGGSIAWVDAGGALQVGPRSAGALPGPACYGRGGAEPAVTDANLLLGYLDPDNFLGGEMKLDRNAAERAIEEKVARPLGLDVLHAAHGIFRIVNNNMTNGIRVVSVRKGYDPRDFTLVAFGGNGALHAGVQAKELGIGKVIVPRIATAFSARGLLASNIVVNKMRTYIGRSDAHELPQINALIHSMKEGAEQDLPAAVRKRAGLVETVKWNYQIDMHYKGETHEITVPLGAEDGAVTDQTLGAAVESFHAAHEMLHTFSNPGDPVFFMNLRVEMIIETEKPPVQRLAFQGEDPSAALRSTRNVFFNEQGGFIQTPIYDGARVRCGNVFVGPCIIEEPATTIVVYPKQRARLTEYDSYEMVIAG</sequence>
<protein>
    <submittedName>
        <fullName evidence="4">Hydantoinase/oxoprolinase family protein</fullName>
    </submittedName>
</protein>
<dbReference type="Pfam" id="PF19278">
    <property type="entry name" value="Hydant_A_C"/>
    <property type="match status" value="1"/>
</dbReference>